<feature type="compositionally biased region" description="Polar residues" evidence="1">
    <location>
        <begin position="27"/>
        <end position="43"/>
    </location>
</feature>
<reference evidence="2 3" key="1">
    <citation type="journal article" date="2017" name="Genome Biol. Evol.">
        <title>Phytophthora megakarya and P. palmivora, closely related causal agents of cacao black pod rot, underwent increases in genome sizes and gene numbers by different mechanisms.</title>
        <authorList>
            <person name="Ali S.S."/>
            <person name="Shao J."/>
            <person name="Lary D.J."/>
            <person name="Kronmiller B."/>
            <person name="Shen D."/>
            <person name="Strem M.D."/>
            <person name="Amoako-Attah I."/>
            <person name="Akrofi A.Y."/>
            <person name="Begoude B.A."/>
            <person name="Ten Hoopen G.M."/>
            <person name="Coulibaly K."/>
            <person name="Kebe B.I."/>
            <person name="Melnick R.L."/>
            <person name="Guiltinan M.J."/>
            <person name="Tyler B.M."/>
            <person name="Meinhardt L.W."/>
            <person name="Bailey B.A."/>
        </authorList>
    </citation>
    <scope>NUCLEOTIDE SEQUENCE [LARGE SCALE GENOMIC DNA]</scope>
    <source>
        <strain evidence="3">sbr112.9</strain>
    </source>
</reference>
<proteinExistence type="predicted"/>
<evidence type="ECO:0000256" key="1">
    <source>
        <dbReference type="SAM" id="MobiDB-lite"/>
    </source>
</evidence>
<dbReference type="SUPFAM" id="SSF52047">
    <property type="entry name" value="RNI-like"/>
    <property type="match status" value="1"/>
</dbReference>
<evidence type="ECO:0008006" key="4">
    <source>
        <dbReference type="Google" id="ProtNLM"/>
    </source>
</evidence>
<dbReference type="EMBL" id="NCKW01011314">
    <property type="protein sequence ID" value="POM63760.1"/>
    <property type="molecule type" value="Genomic_DNA"/>
</dbReference>
<dbReference type="Proteomes" id="UP000237271">
    <property type="component" value="Unassembled WGS sequence"/>
</dbReference>
<dbReference type="InterPro" id="IPR032675">
    <property type="entry name" value="LRR_dom_sf"/>
</dbReference>
<dbReference type="AlphaFoldDB" id="A0A2P4XDX8"/>
<dbReference type="Gene3D" id="3.80.10.10">
    <property type="entry name" value="Ribonuclease Inhibitor"/>
    <property type="match status" value="2"/>
</dbReference>
<accession>A0A2P4XDX8</accession>
<dbReference type="OrthoDB" id="78308at2759"/>
<gene>
    <name evidence="2" type="ORF">PHPALM_20797</name>
</gene>
<comment type="caution">
    <text evidence="2">The sequence shown here is derived from an EMBL/GenBank/DDBJ whole genome shotgun (WGS) entry which is preliminary data.</text>
</comment>
<evidence type="ECO:0000313" key="2">
    <source>
        <dbReference type="EMBL" id="POM63760.1"/>
    </source>
</evidence>
<dbReference type="PANTHER" id="PTHR24110:SF3">
    <property type="entry name" value="CENTROSOMAL PROTEIN OF 78 KDA"/>
    <property type="match status" value="1"/>
</dbReference>
<organism evidence="2 3">
    <name type="scientific">Phytophthora palmivora</name>
    <dbReference type="NCBI Taxonomy" id="4796"/>
    <lineage>
        <taxon>Eukaryota</taxon>
        <taxon>Sar</taxon>
        <taxon>Stramenopiles</taxon>
        <taxon>Oomycota</taxon>
        <taxon>Peronosporomycetes</taxon>
        <taxon>Peronosporales</taxon>
        <taxon>Peronosporaceae</taxon>
        <taxon>Phytophthora</taxon>
    </lineage>
</organism>
<feature type="region of interest" description="Disordered" evidence="1">
    <location>
        <begin position="16"/>
        <end position="43"/>
    </location>
</feature>
<evidence type="ECO:0000313" key="3">
    <source>
        <dbReference type="Proteomes" id="UP000237271"/>
    </source>
</evidence>
<keyword evidence="3" id="KW-1185">Reference proteome</keyword>
<name>A0A2P4XDX8_9STRA</name>
<protein>
    <recommendedName>
        <fullName evidence="4">RNI-like protein</fullName>
    </recommendedName>
</protein>
<dbReference type="PANTHER" id="PTHR24110">
    <property type="entry name" value="CENTROSOMAL PROTEIN OF 78 KDA"/>
    <property type="match status" value="1"/>
</dbReference>
<sequence>MASPLSIEAYKRKQNVLAAKSQKRRVSTSSNQASSRSKESYTSNQRRYLNACVEKQADPEPNLLKALRDARFVLKLDRFGQEELLFNMGFLQSTKSCTHISLSLGSMTKNRDLRIKFDRLGLKRAYAYGKEGASIVVRSVCASVSKTPNLVRFHLLGVNISPEVVPVLPKALFHCHQLEDISLNGTNLRDEGLAAIAIALGKCPELHVISLVGCGLTDKAKEHIAKIIALHGVIKDEAIWSSSLRGDVAPTPLMPDLLINLSRNSLGDETAEVICDALCSDKWLLGLNLGGNNLSEQGTGTFINTLAKTNHTLAVLALPNMKNPGTSKVMDNINV</sequence>